<gene>
    <name evidence="3" type="ORF">D5H75_17505</name>
</gene>
<feature type="compositionally biased region" description="Polar residues" evidence="1">
    <location>
        <begin position="123"/>
        <end position="135"/>
    </location>
</feature>
<name>A0A3A4AXR3_9ACTN</name>
<comment type="caution">
    <text evidence="3">The sequence shown here is derived from an EMBL/GenBank/DDBJ whole genome shotgun (WGS) entry which is preliminary data.</text>
</comment>
<dbReference type="InterPro" id="IPR007278">
    <property type="entry name" value="DUF397"/>
</dbReference>
<accession>A0A3A4AXR3</accession>
<dbReference type="Pfam" id="PF04149">
    <property type="entry name" value="DUF397"/>
    <property type="match status" value="1"/>
</dbReference>
<evidence type="ECO:0000313" key="3">
    <source>
        <dbReference type="EMBL" id="RJL32194.1"/>
    </source>
</evidence>
<sequence>MVLHLLNHVAAFRLVRPSHPPKSTFDVPPYLFRTRGRPHALYARVQAHRRSRPHARAEQDAGGDGGRGVQVIRWRKSSHSGGGSNCVEIASVETDRRGAGQEDGNGSLVAVRDSKDPAGAPSASHSMSGVPSPSP</sequence>
<evidence type="ECO:0000259" key="2">
    <source>
        <dbReference type="Pfam" id="PF04149"/>
    </source>
</evidence>
<dbReference type="OrthoDB" id="3480599at2"/>
<reference evidence="3 4" key="1">
    <citation type="submission" date="2018-09" db="EMBL/GenBank/DDBJ databases">
        <title>YIM 75507 draft genome.</title>
        <authorList>
            <person name="Tang S."/>
            <person name="Feng Y."/>
        </authorList>
    </citation>
    <scope>NUCLEOTIDE SEQUENCE [LARGE SCALE GENOMIC DNA]</scope>
    <source>
        <strain evidence="3 4">YIM 75507</strain>
    </source>
</reference>
<dbReference type="EMBL" id="QZEY01000005">
    <property type="protein sequence ID" value="RJL32194.1"/>
    <property type="molecule type" value="Genomic_DNA"/>
</dbReference>
<proteinExistence type="predicted"/>
<evidence type="ECO:0000256" key="1">
    <source>
        <dbReference type="SAM" id="MobiDB-lite"/>
    </source>
</evidence>
<feature type="domain" description="DUF397" evidence="2">
    <location>
        <begin position="73"/>
        <end position="120"/>
    </location>
</feature>
<keyword evidence="4" id="KW-1185">Reference proteome</keyword>
<dbReference type="AlphaFoldDB" id="A0A3A4AXR3"/>
<evidence type="ECO:0000313" key="4">
    <source>
        <dbReference type="Proteomes" id="UP000265768"/>
    </source>
</evidence>
<protein>
    <submittedName>
        <fullName evidence="3">DUF397 domain-containing protein</fullName>
    </submittedName>
</protein>
<organism evidence="3 4">
    <name type="scientific">Bailinhaonella thermotolerans</name>
    <dbReference type="NCBI Taxonomy" id="1070861"/>
    <lineage>
        <taxon>Bacteria</taxon>
        <taxon>Bacillati</taxon>
        <taxon>Actinomycetota</taxon>
        <taxon>Actinomycetes</taxon>
        <taxon>Streptosporangiales</taxon>
        <taxon>Streptosporangiaceae</taxon>
        <taxon>Bailinhaonella</taxon>
    </lineage>
</organism>
<dbReference type="Proteomes" id="UP000265768">
    <property type="component" value="Unassembled WGS sequence"/>
</dbReference>
<feature type="region of interest" description="Disordered" evidence="1">
    <location>
        <begin position="45"/>
        <end position="135"/>
    </location>
</feature>